<accession>A0A0R3VX91</accession>
<keyword evidence="3" id="KW-1185">Reference proteome</keyword>
<evidence type="ECO:0000256" key="1">
    <source>
        <dbReference type="SAM" id="MobiDB-lite"/>
    </source>
</evidence>
<dbReference type="AlphaFoldDB" id="A0A0R3VX91"/>
<protein>
    <submittedName>
        <fullName evidence="2 4">Uncharacterized protein</fullName>
    </submittedName>
</protein>
<dbReference type="EMBL" id="UYRS01000899">
    <property type="protein sequence ID" value="VDK24186.1"/>
    <property type="molecule type" value="Genomic_DNA"/>
</dbReference>
<evidence type="ECO:0000313" key="2">
    <source>
        <dbReference type="EMBL" id="VDK24186.1"/>
    </source>
</evidence>
<evidence type="ECO:0000313" key="3">
    <source>
        <dbReference type="Proteomes" id="UP000282613"/>
    </source>
</evidence>
<organism evidence="4">
    <name type="scientific">Taenia asiatica</name>
    <name type="common">Asian tapeworm</name>
    <dbReference type="NCBI Taxonomy" id="60517"/>
    <lineage>
        <taxon>Eukaryota</taxon>
        <taxon>Metazoa</taxon>
        <taxon>Spiralia</taxon>
        <taxon>Lophotrochozoa</taxon>
        <taxon>Platyhelminthes</taxon>
        <taxon>Cestoda</taxon>
        <taxon>Eucestoda</taxon>
        <taxon>Cyclophyllidea</taxon>
        <taxon>Taeniidae</taxon>
        <taxon>Taenia</taxon>
    </lineage>
</organism>
<sequence length="183" mass="19356">MDYKVPSDYQPRCRIASSLASDSPLVIRTNVVLFCEGISEQTIYYCWQTLASEMMIHQMTVGCADLDNTPTTHQLPASTLNISNNSSIGSSSSSNKCSAATGRIPPPPATVAKITFTLPVTPSMPPNWPSVGESQQMTDRKPDFKANDCTVPLVTTATLASSTGTSSADTMTIATAVVPSSSS</sequence>
<name>A0A0R3VX91_TAEAS</name>
<reference evidence="2 3" key="2">
    <citation type="submission" date="2018-11" db="EMBL/GenBank/DDBJ databases">
        <authorList>
            <consortium name="Pathogen Informatics"/>
        </authorList>
    </citation>
    <scope>NUCLEOTIDE SEQUENCE [LARGE SCALE GENOMIC DNA]</scope>
</reference>
<feature type="region of interest" description="Disordered" evidence="1">
    <location>
        <begin position="77"/>
        <end position="104"/>
    </location>
</feature>
<reference evidence="4" key="1">
    <citation type="submission" date="2017-02" db="UniProtKB">
        <authorList>
            <consortium name="WormBaseParasite"/>
        </authorList>
    </citation>
    <scope>IDENTIFICATION</scope>
</reference>
<dbReference type="WBParaSite" id="TASK_0000203501-mRNA-1">
    <property type="protein sequence ID" value="TASK_0000203501-mRNA-1"/>
    <property type="gene ID" value="TASK_0000203501"/>
</dbReference>
<dbReference type="Proteomes" id="UP000282613">
    <property type="component" value="Unassembled WGS sequence"/>
</dbReference>
<proteinExistence type="predicted"/>
<evidence type="ECO:0000313" key="4">
    <source>
        <dbReference type="WBParaSite" id="TASK_0000203501-mRNA-1"/>
    </source>
</evidence>
<feature type="compositionally biased region" description="Low complexity" evidence="1">
    <location>
        <begin position="81"/>
        <end position="95"/>
    </location>
</feature>
<dbReference type="STRING" id="60517.A0A0R3VX91"/>
<gene>
    <name evidence="2" type="ORF">TASK_LOCUS2036</name>
</gene>